<dbReference type="RefSeq" id="WP_123669883.1">
    <property type="nucleotide sequence ID" value="NZ_RJKE01000001.1"/>
</dbReference>
<proteinExistence type="predicted"/>
<keyword evidence="3" id="KW-1185">Reference proteome</keyword>
<dbReference type="SUPFAM" id="SSF47413">
    <property type="entry name" value="lambda repressor-like DNA-binding domains"/>
    <property type="match status" value="1"/>
</dbReference>
<dbReference type="AlphaFoldDB" id="A0A3N1DBV6"/>
<dbReference type="Proteomes" id="UP000272400">
    <property type="component" value="Unassembled WGS sequence"/>
</dbReference>
<gene>
    <name evidence="2" type="ORF">EDD29_8747</name>
</gene>
<accession>A0A3N1DBV6</accession>
<dbReference type="Pfam" id="PF19054">
    <property type="entry name" value="DUF5753"/>
    <property type="match status" value="1"/>
</dbReference>
<dbReference type="InterPro" id="IPR001387">
    <property type="entry name" value="Cro/C1-type_HTH"/>
</dbReference>
<comment type="caution">
    <text evidence="2">The sequence shown here is derived from an EMBL/GenBank/DDBJ whole genome shotgun (WGS) entry which is preliminary data.</text>
</comment>
<evidence type="ECO:0000313" key="2">
    <source>
        <dbReference type="EMBL" id="ROO91005.1"/>
    </source>
</evidence>
<dbReference type="InterPro" id="IPR010982">
    <property type="entry name" value="Lambda_DNA-bd_dom_sf"/>
</dbReference>
<name>A0A3N1DBV6_9ACTN</name>
<reference evidence="2 3" key="1">
    <citation type="submission" date="2018-11" db="EMBL/GenBank/DDBJ databases">
        <title>Sequencing the genomes of 1000 actinobacteria strains.</title>
        <authorList>
            <person name="Klenk H.-P."/>
        </authorList>
    </citation>
    <scope>NUCLEOTIDE SEQUENCE [LARGE SCALE GENOMIC DNA]</scope>
    <source>
        <strain evidence="2 3">DSM 44254</strain>
    </source>
</reference>
<sequence length="294" mass="32738">MPSGQGPVVESALLREELVRSRKDAGYTQEQVAVALEWHPSKLIRIEGGKTGITRVDLTALLVHYGVASESKQERLQELARGARSQGWWTGYRGMLGDQYLTFVGYESGASYLRNYHSAVFPGLLQLPDYAEVLQPDAGSEPGVALNSPGVRLKLDRQRHLAERADQPRCHYIVDEAVLRRQIGVNRDPGVQQRQIRHAVERANTDPRITFQVVPFSAGYHPGLRVLGFNLLEFDGPLDDVLYIEGPKGASQLASDPDFVNDYRGFYAEIIDEALPPEKSLELMLEVAAELDET</sequence>
<evidence type="ECO:0000313" key="3">
    <source>
        <dbReference type="Proteomes" id="UP000272400"/>
    </source>
</evidence>
<organism evidence="2 3">
    <name type="scientific">Actinocorallia herbida</name>
    <dbReference type="NCBI Taxonomy" id="58109"/>
    <lineage>
        <taxon>Bacteria</taxon>
        <taxon>Bacillati</taxon>
        <taxon>Actinomycetota</taxon>
        <taxon>Actinomycetes</taxon>
        <taxon>Streptosporangiales</taxon>
        <taxon>Thermomonosporaceae</taxon>
        <taxon>Actinocorallia</taxon>
    </lineage>
</organism>
<dbReference type="InterPro" id="IPR043917">
    <property type="entry name" value="DUF5753"/>
</dbReference>
<dbReference type="SMART" id="SM00530">
    <property type="entry name" value="HTH_XRE"/>
    <property type="match status" value="1"/>
</dbReference>
<protein>
    <submittedName>
        <fullName evidence="2">Helix-turn-helix protein</fullName>
    </submittedName>
</protein>
<dbReference type="Gene3D" id="1.10.260.40">
    <property type="entry name" value="lambda repressor-like DNA-binding domains"/>
    <property type="match status" value="1"/>
</dbReference>
<evidence type="ECO:0000259" key="1">
    <source>
        <dbReference type="PROSITE" id="PS50943"/>
    </source>
</evidence>
<dbReference type="Pfam" id="PF13560">
    <property type="entry name" value="HTH_31"/>
    <property type="match status" value="1"/>
</dbReference>
<dbReference type="GO" id="GO:0003677">
    <property type="term" value="F:DNA binding"/>
    <property type="evidence" value="ECO:0007669"/>
    <property type="project" value="InterPro"/>
</dbReference>
<dbReference type="EMBL" id="RJKE01000001">
    <property type="protein sequence ID" value="ROO91005.1"/>
    <property type="molecule type" value="Genomic_DNA"/>
</dbReference>
<dbReference type="OrthoDB" id="5177725at2"/>
<dbReference type="PROSITE" id="PS50943">
    <property type="entry name" value="HTH_CROC1"/>
    <property type="match status" value="1"/>
</dbReference>
<feature type="domain" description="HTH cro/C1-type" evidence="1">
    <location>
        <begin position="18"/>
        <end position="71"/>
    </location>
</feature>
<dbReference type="CDD" id="cd00093">
    <property type="entry name" value="HTH_XRE"/>
    <property type="match status" value="1"/>
</dbReference>